<dbReference type="Pfam" id="PF12729">
    <property type="entry name" value="4HB_MCP_1"/>
    <property type="match status" value="1"/>
</dbReference>
<reference evidence="10 11" key="1">
    <citation type="submission" date="2019-07" db="EMBL/GenBank/DDBJ databases">
        <title>Complete genome sequence of Comamonas sp. NLF 7-7 isolated from livestock.</title>
        <authorList>
            <person name="Kim D.H."/>
            <person name="Kim J.G."/>
        </authorList>
    </citation>
    <scope>NUCLEOTIDE SEQUENCE [LARGE SCALE GENOMIC DNA]</scope>
    <source>
        <strain evidence="10 11">NLF 7-7</strain>
    </source>
</reference>
<dbReference type="InterPro" id="IPR024478">
    <property type="entry name" value="HlyB_4HB_MCP"/>
</dbReference>
<keyword evidence="7" id="KW-0812">Transmembrane</keyword>
<dbReference type="Pfam" id="PF00672">
    <property type="entry name" value="HAMP"/>
    <property type="match status" value="1"/>
</dbReference>
<dbReference type="InterPro" id="IPR051310">
    <property type="entry name" value="MCP_chemotaxis"/>
</dbReference>
<dbReference type="GO" id="GO:0006935">
    <property type="term" value="P:chemotaxis"/>
    <property type="evidence" value="ECO:0007669"/>
    <property type="project" value="InterPro"/>
</dbReference>
<dbReference type="GO" id="GO:0005886">
    <property type="term" value="C:plasma membrane"/>
    <property type="evidence" value="ECO:0007669"/>
    <property type="project" value="TreeGrafter"/>
</dbReference>
<dbReference type="AlphaFoldDB" id="A0A5B8S1L2"/>
<dbReference type="PROSITE" id="PS50111">
    <property type="entry name" value="CHEMOTAXIS_TRANSDUC_2"/>
    <property type="match status" value="1"/>
</dbReference>
<evidence type="ECO:0000256" key="4">
    <source>
        <dbReference type="PROSITE-ProRule" id="PRU00284"/>
    </source>
</evidence>
<dbReference type="PANTHER" id="PTHR43531:SF14">
    <property type="entry name" value="METHYL-ACCEPTING CHEMOTAXIS PROTEIN I-RELATED"/>
    <property type="match status" value="1"/>
</dbReference>
<keyword evidence="2" id="KW-0488">Methylation</keyword>
<keyword evidence="4" id="KW-0807">Transducer</keyword>
<dbReference type="SMART" id="SM00283">
    <property type="entry name" value="MA"/>
    <property type="match status" value="1"/>
</dbReference>
<dbReference type="CDD" id="cd19411">
    <property type="entry name" value="MCP2201-like_sensor"/>
    <property type="match status" value="1"/>
</dbReference>
<dbReference type="PANTHER" id="PTHR43531">
    <property type="entry name" value="PROTEIN ICFG"/>
    <property type="match status" value="1"/>
</dbReference>
<dbReference type="KEGG" id="cof:FOZ74_08665"/>
<evidence type="ECO:0000256" key="3">
    <source>
        <dbReference type="ARBA" id="ARBA00029447"/>
    </source>
</evidence>
<dbReference type="Gene3D" id="1.10.287.950">
    <property type="entry name" value="Methyl-accepting chemotaxis protein"/>
    <property type="match status" value="1"/>
</dbReference>
<dbReference type="SUPFAM" id="SSF58104">
    <property type="entry name" value="Methyl-accepting chemotaxis protein (MCP) signaling domain"/>
    <property type="match status" value="1"/>
</dbReference>
<accession>A0A5B8S1L2</accession>
<dbReference type="PROSITE" id="PS50885">
    <property type="entry name" value="HAMP"/>
    <property type="match status" value="1"/>
</dbReference>
<keyword evidence="11" id="KW-1185">Reference proteome</keyword>
<feature type="transmembrane region" description="Helical" evidence="7">
    <location>
        <begin position="186"/>
        <end position="206"/>
    </location>
</feature>
<dbReference type="InterPro" id="IPR004090">
    <property type="entry name" value="Chemotax_Me-accpt_rcpt"/>
</dbReference>
<name>A0A5B8S1L2_9BURK</name>
<dbReference type="Pfam" id="PF00015">
    <property type="entry name" value="MCPsignal"/>
    <property type="match status" value="1"/>
</dbReference>
<evidence type="ECO:0000256" key="5">
    <source>
        <dbReference type="SAM" id="Coils"/>
    </source>
</evidence>
<feature type="compositionally biased region" description="Low complexity" evidence="6">
    <location>
        <begin position="544"/>
        <end position="557"/>
    </location>
</feature>
<dbReference type="InterPro" id="IPR047347">
    <property type="entry name" value="YvaQ-like_sensor"/>
</dbReference>
<keyword evidence="7" id="KW-1133">Transmembrane helix</keyword>
<dbReference type="SMART" id="SM00304">
    <property type="entry name" value="HAMP"/>
    <property type="match status" value="1"/>
</dbReference>
<feature type="region of interest" description="Disordered" evidence="6">
    <location>
        <begin position="517"/>
        <end position="571"/>
    </location>
</feature>
<organism evidence="10 11">
    <name type="scientific">Comamonas flocculans</name>
    <dbReference type="NCBI Taxonomy" id="2597701"/>
    <lineage>
        <taxon>Bacteria</taxon>
        <taxon>Pseudomonadati</taxon>
        <taxon>Pseudomonadota</taxon>
        <taxon>Betaproteobacteria</taxon>
        <taxon>Burkholderiales</taxon>
        <taxon>Comamonadaceae</taxon>
        <taxon>Comamonas</taxon>
    </lineage>
</organism>
<dbReference type="EMBL" id="CP042344">
    <property type="protein sequence ID" value="QEA14527.1"/>
    <property type="molecule type" value="Genomic_DNA"/>
</dbReference>
<comment type="similarity">
    <text evidence="3">Belongs to the methyl-accepting chemotaxis (MCP) protein family.</text>
</comment>
<dbReference type="InterPro" id="IPR003660">
    <property type="entry name" value="HAMP_dom"/>
</dbReference>
<evidence type="ECO:0000259" key="8">
    <source>
        <dbReference type="PROSITE" id="PS50111"/>
    </source>
</evidence>
<proteinExistence type="inferred from homology"/>
<keyword evidence="5" id="KW-0175">Coiled coil</keyword>
<protein>
    <submittedName>
        <fullName evidence="10">HAMP domain-containing protein</fullName>
    </submittedName>
</protein>
<sequence>MKITTRLALGFALMALLLVVTGLVALWKATPVEQSFKAVTQERVPRVLALHEVQQQINLIALAMRDMLLESDIEAFQDAKNQVPASRQRIAEILDELKQQMRAPRAQELLNAVFAQQARYAQAQEQFFEEYTKAGAGAAQGFLSEQAKAVRSDYLKAIADLQAFQRQVLEGDSRAAGENVRAIQTAVAITLLIGLLAAVLLALWIIRAITRPLNQAVRVAEAVAAGDLSLQIEARGRNETAQLLRALAQMLDGLHQVVARVRGNSESVATASAEISQANLDLSARTEEQASALEQTAASMEQLNATVRQNADNARQANQLAQGASTVAREGGDVVGNVVQTMRSISGDSQKMAEIITVIDSIAFQTNILALNAAVEAARAGEQGRGFAVVASEVRQLAGRSAAAAKEIKQLIDDSTRRIGEGTALADKAGATMEQVVSGIQRVSDLMGEISAASQEQSQGVTQVGEAIAQMDQVTQQNAALVEEMSAAAASLQSQAQEMVGSVATFKLQPGSASAPAVRMQRPATAAPVQAPVQVPMPAPAPSARPLAAPAPAVRPKALPDKGSDAEWESF</sequence>
<evidence type="ECO:0000259" key="9">
    <source>
        <dbReference type="PROSITE" id="PS50885"/>
    </source>
</evidence>
<feature type="coiled-coil region" evidence="5">
    <location>
        <begin position="283"/>
        <end position="320"/>
    </location>
</feature>
<evidence type="ECO:0000313" key="10">
    <source>
        <dbReference type="EMBL" id="QEA14527.1"/>
    </source>
</evidence>
<dbReference type="OrthoDB" id="8791258at2"/>
<feature type="compositionally biased region" description="Low complexity" evidence="6">
    <location>
        <begin position="521"/>
        <end position="534"/>
    </location>
</feature>
<feature type="domain" description="Methyl-accepting transducer" evidence="8">
    <location>
        <begin position="264"/>
        <end position="493"/>
    </location>
</feature>
<comment type="subcellular location">
    <subcellularLocation>
        <location evidence="1">Membrane</location>
    </subcellularLocation>
</comment>
<dbReference type="GO" id="GO:0007165">
    <property type="term" value="P:signal transduction"/>
    <property type="evidence" value="ECO:0007669"/>
    <property type="project" value="UniProtKB-KW"/>
</dbReference>
<feature type="domain" description="HAMP" evidence="9">
    <location>
        <begin position="207"/>
        <end position="259"/>
    </location>
</feature>
<dbReference type="InterPro" id="IPR004089">
    <property type="entry name" value="MCPsignal_dom"/>
</dbReference>
<dbReference type="PRINTS" id="PR00260">
    <property type="entry name" value="CHEMTRNSDUCR"/>
</dbReference>
<dbReference type="CDD" id="cd11386">
    <property type="entry name" value="MCP_signal"/>
    <property type="match status" value="1"/>
</dbReference>
<evidence type="ECO:0000313" key="11">
    <source>
        <dbReference type="Proteomes" id="UP000321199"/>
    </source>
</evidence>
<dbReference type="FunFam" id="1.10.287.950:FF:000001">
    <property type="entry name" value="Methyl-accepting chemotaxis sensory transducer"/>
    <property type="match status" value="1"/>
</dbReference>
<evidence type="ECO:0000256" key="7">
    <source>
        <dbReference type="SAM" id="Phobius"/>
    </source>
</evidence>
<dbReference type="GO" id="GO:0004888">
    <property type="term" value="F:transmembrane signaling receptor activity"/>
    <property type="evidence" value="ECO:0007669"/>
    <property type="project" value="InterPro"/>
</dbReference>
<keyword evidence="7" id="KW-0472">Membrane</keyword>
<dbReference type="Proteomes" id="UP000321199">
    <property type="component" value="Chromosome"/>
</dbReference>
<evidence type="ECO:0000256" key="2">
    <source>
        <dbReference type="ARBA" id="ARBA00022481"/>
    </source>
</evidence>
<evidence type="ECO:0000256" key="1">
    <source>
        <dbReference type="ARBA" id="ARBA00004370"/>
    </source>
</evidence>
<gene>
    <name evidence="10" type="ORF">FOZ74_08665</name>
</gene>
<evidence type="ECO:0000256" key="6">
    <source>
        <dbReference type="SAM" id="MobiDB-lite"/>
    </source>
</evidence>